<comment type="caution">
    <text evidence="1">The sequence shown here is derived from an EMBL/GenBank/DDBJ whole genome shotgun (WGS) entry which is preliminary data.</text>
</comment>
<proteinExistence type="predicted"/>
<accession>A0ABN2ZRC3</accession>
<protein>
    <submittedName>
        <fullName evidence="1">Uncharacterized protein</fullName>
    </submittedName>
</protein>
<gene>
    <name evidence="1" type="ORF">GCM10009760_35930</name>
</gene>
<sequence length="197" mass="21532">MLEAAPAAVTLVAENFEAFVTGLVDESVYDTSEQDRLDALATVRAGSFSPVLLRAFREVAGVLPDADRRMRALAEAVVHDKGFFALHADTRSTLMYDYLFWLFTSFNHVDSFERYAATPPQTERSATLPDYGLMIAGFGPEPYGFRTGGYAPACLEEWRKSRITSSHLAETADGYRFTDAALATLLDELATVAGKGG</sequence>
<evidence type="ECO:0000313" key="1">
    <source>
        <dbReference type="EMBL" id="GAA2146287.1"/>
    </source>
</evidence>
<evidence type="ECO:0000313" key="2">
    <source>
        <dbReference type="Proteomes" id="UP001422759"/>
    </source>
</evidence>
<dbReference type="EMBL" id="BAAANT010000019">
    <property type="protein sequence ID" value="GAA2146287.1"/>
    <property type="molecule type" value="Genomic_DNA"/>
</dbReference>
<keyword evidence="2" id="KW-1185">Reference proteome</keyword>
<dbReference type="RefSeq" id="WP_344466128.1">
    <property type="nucleotide sequence ID" value="NZ_BAAANT010000019.1"/>
</dbReference>
<reference evidence="1 2" key="1">
    <citation type="journal article" date="2019" name="Int. J. Syst. Evol. Microbiol.">
        <title>The Global Catalogue of Microorganisms (GCM) 10K type strain sequencing project: providing services to taxonomists for standard genome sequencing and annotation.</title>
        <authorList>
            <consortium name="The Broad Institute Genomics Platform"/>
            <consortium name="The Broad Institute Genome Sequencing Center for Infectious Disease"/>
            <person name="Wu L."/>
            <person name="Ma J."/>
        </authorList>
    </citation>
    <scope>NUCLEOTIDE SEQUENCE [LARGE SCALE GENOMIC DNA]</scope>
    <source>
        <strain evidence="1 2">JCM 14560</strain>
    </source>
</reference>
<organism evidence="1 2">
    <name type="scientific">Kitasatospora kazusensis</name>
    <dbReference type="NCBI Taxonomy" id="407974"/>
    <lineage>
        <taxon>Bacteria</taxon>
        <taxon>Bacillati</taxon>
        <taxon>Actinomycetota</taxon>
        <taxon>Actinomycetes</taxon>
        <taxon>Kitasatosporales</taxon>
        <taxon>Streptomycetaceae</taxon>
        <taxon>Kitasatospora</taxon>
    </lineage>
</organism>
<name>A0ABN2ZRC3_9ACTN</name>
<dbReference type="Proteomes" id="UP001422759">
    <property type="component" value="Unassembled WGS sequence"/>
</dbReference>